<comment type="caution">
    <text evidence="6">The sequence shown here is derived from an EMBL/GenBank/DDBJ whole genome shotgun (WGS) entry which is preliminary data.</text>
</comment>
<name>A0A8J5TM32_FUSOX</name>
<evidence type="ECO:0000313" key="7">
    <source>
        <dbReference type="Proteomes" id="UP000694050"/>
    </source>
</evidence>
<reference evidence="6" key="1">
    <citation type="submission" date="2021-04" db="EMBL/GenBank/DDBJ databases">
        <title>First draft genome resource for Brassicaceae pathogens Fusarium oxysporum f. sp. raphani and Fusarium oxysporum f. sp. rapae.</title>
        <authorList>
            <person name="Asai S."/>
        </authorList>
    </citation>
    <scope>NUCLEOTIDE SEQUENCE</scope>
    <source>
        <strain evidence="6">Tf1208</strain>
    </source>
</reference>
<keyword evidence="5" id="KW-0456">Lyase</keyword>
<protein>
    <submittedName>
        <fullName evidence="6">Phenylacetaldoxime dehydratase</fullName>
    </submittedName>
</protein>
<evidence type="ECO:0000256" key="4">
    <source>
        <dbReference type="ARBA" id="ARBA00023004"/>
    </source>
</evidence>
<dbReference type="InterPro" id="IPR025702">
    <property type="entry name" value="OXD"/>
</dbReference>
<keyword evidence="3" id="KW-0479">Metal-binding</keyword>
<organism evidence="6 7">
    <name type="scientific">Fusarium oxysporum f. sp. rapae</name>
    <dbReference type="NCBI Taxonomy" id="485398"/>
    <lineage>
        <taxon>Eukaryota</taxon>
        <taxon>Fungi</taxon>
        <taxon>Dikarya</taxon>
        <taxon>Ascomycota</taxon>
        <taxon>Pezizomycotina</taxon>
        <taxon>Sordariomycetes</taxon>
        <taxon>Hypocreomycetidae</taxon>
        <taxon>Hypocreales</taxon>
        <taxon>Nectriaceae</taxon>
        <taxon>Fusarium</taxon>
        <taxon>Fusarium oxysporum species complex</taxon>
    </lineage>
</organism>
<dbReference type="GO" id="GO:0016829">
    <property type="term" value="F:lyase activity"/>
    <property type="evidence" value="ECO:0007669"/>
    <property type="project" value="UniProtKB-KW"/>
</dbReference>
<keyword evidence="4" id="KW-0408">Iron</keyword>
<evidence type="ECO:0000256" key="5">
    <source>
        <dbReference type="ARBA" id="ARBA00023239"/>
    </source>
</evidence>
<dbReference type="EMBL" id="JAELUQ010000016">
    <property type="protein sequence ID" value="KAG7403038.1"/>
    <property type="molecule type" value="Genomic_DNA"/>
</dbReference>
<keyword evidence="2" id="KW-0349">Heme</keyword>
<evidence type="ECO:0000313" key="6">
    <source>
        <dbReference type="EMBL" id="KAG7403038.1"/>
    </source>
</evidence>
<evidence type="ECO:0000256" key="2">
    <source>
        <dbReference type="ARBA" id="ARBA00022617"/>
    </source>
</evidence>
<dbReference type="Pfam" id="PF13816">
    <property type="entry name" value="Dehydratase_hem"/>
    <property type="match status" value="1"/>
</dbReference>
<dbReference type="AlphaFoldDB" id="A0A8J5TM32"/>
<sequence>MDRDQQKTYATSLIGVQCPAGDDSSMLVYKILGMLAADDVGRPLHIEQSYYIDSDGYRNHVIMPYWNEFSHMNKFITRDDFKAFRNAPCSGPLGWWMETFWGDTSAADVAGATNLKSGIGRHSGTVEEQYHSYMGSMRDRVPDYLSGSADGRLSKLARQPPTETKGRHLIIDGLPHNICYIRGPFGFKHAPQEQQDAFHEIIMPTLIAAADYLSLNPIDSGCISMRRVEEMKIGFDNEVDTEILGWFLTLQDLERWTRHHPSHLRVLKSATEFFARFDNNVSVTEGHEVFVIPEGQLWCEYVNCHAKTGFLPYFATHDMVN</sequence>
<dbReference type="Proteomes" id="UP000694050">
    <property type="component" value="Unassembled WGS sequence"/>
</dbReference>
<gene>
    <name evidence="6" type="primary">oxd-3</name>
    <name evidence="6" type="ORF">Forpe1208_v016781</name>
</gene>
<evidence type="ECO:0000256" key="3">
    <source>
        <dbReference type="ARBA" id="ARBA00022723"/>
    </source>
</evidence>
<proteinExistence type="predicted"/>
<accession>A0A8J5TM32</accession>
<evidence type="ECO:0000256" key="1">
    <source>
        <dbReference type="ARBA" id="ARBA00001970"/>
    </source>
</evidence>
<comment type="cofactor">
    <cofactor evidence="1">
        <name>heme b</name>
        <dbReference type="ChEBI" id="CHEBI:60344"/>
    </cofactor>
</comment>
<dbReference type="GO" id="GO:0046872">
    <property type="term" value="F:metal ion binding"/>
    <property type="evidence" value="ECO:0007669"/>
    <property type="project" value="UniProtKB-KW"/>
</dbReference>